<proteinExistence type="predicted"/>
<accession>J3YHL2</accession>
<keyword evidence="1" id="KW-0472">Membrane</keyword>
<dbReference type="HOGENOM" id="CLU_199732_0_0_14"/>
<organism evidence="2 3">
    <name type="scientific">Mycoplasmoides gallisepticum WI01_2001.043-13-2P</name>
    <dbReference type="NCBI Taxonomy" id="1159201"/>
    <lineage>
        <taxon>Bacteria</taxon>
        <taxon>Bacillati</taxon>
        <taxon>Mycoplasmatota</taxon>
        <taxon>Mycoplasmoidales</taxon>
        <taxon>Mycoplasmoidaceae</taxon>
        <taxon>Mycoplasmoides</taxon>
    </lineage>
</organism>
<feature type="transmembrane region" description="Helical" evidence="1">
    <location>
        <begin position="40"/>
        <end position="62"/>
    </location>
</feature>
<keyword evidence="1" id="KW-1133">Transmembrane helix</keyword>
<dbReference type="KEGG" id="mgw:HFMG01WIA_5232"/>
<protein>
    <submittedName>
        <fullName evidence="2">Uncharacterized protein</fullName>
    </submittedName>
</protein>
<name>J3YHL2_MYCGL</name>
<gene>
    <name evidence="2" type="ORF">HFMG01WIA_5232</name>
</gene>
<evidence type="ECO:0000313" key="3">
    <source>
        <dbReference type="Proteomes" id="UP000003940"/>
    </source>
</evidence>
<evidence type="ECO:0000256" key="1">
    <source>
        <dbReference type="SAM" id="Phobius"/>
    </source>
</evidence>
<evidence type="ECO:0000313" key="2">
    <source>
        <dbReference type="EMBL" id="AFP79305.1"/>
    </source>
</evidence>
<dbReference type="AlphaFoldDB" id="J3YHL2"/>
<keyword evidence="1" id="KW-0812">Transmembrane</keyword>
<reference evidence="2 3" key="1">
    <citation type="journal article" date="2012" name="Microbiology">
        <title>Extensive variation in surface lipoprotein gene content and genomic changes associated with virulence during evolution of a novel North American house finch epizootic strain of Mycoplasma gallisepticum.</title>
        <authorList>
            <person name="Tulman E.R."/>
            <person name="Liao X."/>
            <person name="Szczepanek S.M."/>
            <person name="Ley D.H."/>
            <person name="Kutish G.F."/>
            <person name="Geary S.J."/>
        </authorList>
    </citation>
    <scope>NUCLEOTIDE SEQUENCE [LARGE SCALE GENOMIC DNA]</scope>
    <source>
        <strain evidence="3">House finch-associated</strain>
    </source>
</reference>
<dbReference type="EMBL" id="CP003510">
    <property type="protein sequence ID" value="AFP79305.1"/>
    <property type="molecule type" value="Genomic_DNA"/>
</dbReference>
<sequence length="75" mass="8335">MLSLFEKLIWSVSTFYKFKTNLSPLEATITFKSLALSLELSIITLAIILPAIAIVEIATKLISNLISFTFIMLPS</sequence>
<dbReference type="Proteomes" id="UP000003940">
    <property type="component" value="Chromosome"/>
</dbReference>